<sequence>ISRGRRLDAIRGGYAIEVERGGTPKKINQALSRLKTQRNKKKILRVPQKNMDKATQLARQKHMNVTVTNLSKTKRKKA</sequence>
<evidence type="ECO:0000256" key="1">
    <source>
        <dbReference type="SAM" id="MobiDB-lite"/>
    </source>
</evidence>
<name>X0S7F8_9ZZZZ</name>
<accession>X0S7F8</accession>
<comment type="caution">
    <text evidence="2">The sequence shown here is derived from an EMBL/GenBank/DDBJ whole genome shotgun (WGS) entry which is preliminary data.</text>
</comment>
<proteinExistence type="predicted"/>
<organism evidence="2">
    <name type="scientific">marine sediment metagenome</name>
    <dbReference type="NCBI Taxonomy" id="412755"/>
    <lineage>
        <taxon>unclassified sequences</taxon>
        <taxon>metagenomes</taxon>
        <taxon>ecological metagenomes</taxon>
    </lineage>
</organism>
<reference evidence="2" key="1">
    <citation type="journal article" date="2014" name="Front. Microbiol.">
        <title>High frequency of phylogenetically diverse reductive dehalogenase-homologous genes in deep subseafloor sedimentary metagenomes.</title>
        <authorList>
            <person name="Kawai M."/>
            <person name="Futagami T."/>
            <person name="Toyoda A."/>
            <person name="Takaki Y."/>
            <person name="Nishi S."/>
            <person name="Hori S."/>
            <person name="Arai W."/>
            <person name="Tsubouchi T."/>
            <person name="Morono Y."/>
            <person name="Uchiyama I."/>
            <person name="Ito T."/>
            <person name="Fujiyama A."/>
            <person name="Inagaki F."/>
            <person name="Takami H."/>
        </authorList>
    </citation>
    <scope>NUCLEOTIDE SEQUENCE</scope>
    <source>
        <strain evidence="2">Expedition CK06-06</strain>
    </source>
</reference>
<feature type="region of interest" description="Disordered" evidence="1">
    <location>
        <begin position="57"/>
        <end position="78"/>
    </location>
</feature>
<dbReference type="AlphaFoldDB" id="X0S7F8"/>
<gene>
    <name evidence="2" type="ORF">S01H1_15876</name>
</gene>
<feature type="non-terminal residue" evidence="2">
    <location>
        <position position="1"/>
    </location>
</feature>
<protein>
    <submittedName>
        <fullName evidence="2">Uncharacterized protein</fullName>
    </submittedName>
</protein>
<dbReference type="EMBL" id="BARS01008311">
    <property type="protein sequence ID" value="GAF76948.1"/>
    <property type="molecule type" value="Genomic_DNA"/>
</dbReference>
<evidence type="ECO:0000313" key="2">
    <source>
        <dbReference type="EMBL" id="GAF76948.1"/>
    </source>
</evidence>